<sequence length="201" mass="21776">MIGRLHGVILEKQAPEILIDVNGIGYEVQVPMTTIYQLPEVGKPVTLHTHFVVREDAQLLYGFAERRERSLFRTLIKVNGVGPKLALTILSGIESDDFVRCVRDGDTQALVRLPGVGKKTAERLLVEMKDRLKDWSIDGTAASASDTGAASNNDILAEAESALVALGYKPQEASKAIAAVNDASMDSSEALIRMALKNMVS</sequence>
<feature type="region of interest" description="Domain I" evidence="6">
    <location>
        <begin position="1"/>
        <end position="64"/>
    </location>
</feature>
<dbReference type="GO" id="GO:0006281">
    <property type="term" value="P:DNA repair"/>
    <property type="evidence" value="ECO:0007669"/>
    <property type="project" value="UniProtKB-UniRule"/>
</dbReference>
<dbReference type="CDD" id="cd14332">
    <property type="entry name" value="UBA_RuvA_C"/>
    <property type="match status" value="1"/>
</dbReference>
<dbReference type="GO" id="GO:0009378">
    <property type="term" value="F:four-way junction helicase activity"/>
    <property type="evidence" value="ECO:0007669"/>
    <property type="project" value="InterPro"/>
</dbReference>
<dbReference type="Pfam" id="PF14520">
    <property type="entry name" value="HHH_5"/>
    <property type="match status" value="1"/>
</dbReference>
<dbReference type="NCBIfam" id="TIGR00084">
    <property type="entry name" value="ruvA"/>
    <property type="match status" value="1"/>
</dbReference>
<keyword evidence="2 6" id="KW-0227">DNA damage</keyword>
<dbReference type="HAMAP" id="MF_00031">
    <property type="entry name" value="DNA_HJ_migration_RuvA"/>
    <property type="match status" value="1"/>
</dbReference>
<dbReference type="AlphaFoldDB" id="A0A1X9NF64"/>
<comment type="similarity">
    <text evidence="6">Belongs to the RuvA family.</text>
</comment>
<feature type="domain" description="Helix-hairpin-helix DNA-binding motif class 1" evidence="7">
    <location>
        <begin position="108"/>
        <end position="127"/>
    </location>
</feature>
<dbReference type="OrthoDB" id="5293449at2"/>
<feature type="domain" description="Helix-hairpin-helix DNA-binding motif class 1" evidence="7">
    <location>
        <begin position="73"/>
        <end position="92"/>
    </location>
</feature>
<evidence type="ECO:0000256" key="2">
    <source>
        <dbReference type="ARBA" id="ARBA00022763"/>
    </source>
</evidence>
<accession>A0A1X9NF64</accession>
<comment type="caution">
    <text evidence="6">Lacks conserved residue(s) required for the propagation of feature annotation.</text>
</comment>
<protein>
    <recommendedName>
        <fullName evidence="6">Holliday junction branch migration complex subunit RuvA</fullName>
    </recommendedName>
</protein>
<dbReference type="GO" id="GO:0006310">
    <property type="term" value="P:DNA recombination"/>
    <property type="evidence" value="ECO:0007669"/>
    <property type="project" value="UniProtKB-UniRule"/>
</dbReference>
<dbReference type="InterPro" id="IPR036267">
    <property type="entry name" value="RuvA_C_sf"/>
</dbReference>
<dbReference type="InterPro" id="IPR012340">
    <property type="entry name" value="NA-bd_OB-fold"/>
</dbReference>
<evidence type="ECO:0000256" key="3">
    <source>
        <dbReference type="ARBA" id="ARBA00023125"/>
    </source>
</evidence>
<keyword evidence="4 6" id="KW-0233">DNA recombination</keyword>
<evidence type="ECO:0000313" key="8">
    <source>
        <dbReference type="EMBL" id="ARN75082.1"/>
    </source>
</evidence>
<feature type="region of interest" description="Domain III" evidence="6">
    <location>
        <begin position="151"/>
        <end position="201"/>
    </location>
</feature>
<proteinExistence type="inferred from homology"/>
<comment type="subunit">
    <text evidence="6">Homotetramer. Forms an RuvA(8)-RuvB(12)-Holliday junction (HJ) complex. HJ DNA is sandwiched between 2 RuvA tetramers; dsDNA enters through RuvA and exits via RuvB. An RuvB hexamer assembles on each DNA strand where it exits the tetramer. Each RuvB hexamer is contacted by two RuvA subunits (via domain III) on 2 adjacent RuvB subunits; this complex drives branch migration. In the full resolvosome a probable DNA-RuvA(4)-RuvB(12)-RuvC(2) complex forms which resolves the HJ.</text>
</comment>
<dbReference type="SMART" id="SM00278">
    <property type="entry name" value="HhH1"/>
    <property type="match status" value="2"/>
</dbReference>
<dbReference type="GO" id="GO:0009379">
    <property type="term" value="C:Holliday junction helicase complex"/>
    <property type="evidence" value="ECO:0007669"/>
    <property type="project" value="InterPro"/>
</dbReference>
<dbReference type="STRING" id="716816.BST96_13735"/>
<dbReference type="GO" id="GO:0048476">
    <property type="term" value="C:Holliday junction resolvase complex"/>
    <property type="evidence" value="ECO:0007669"/>
    <property type="project" value="UniProtKB-UniRule"/>
</dbReference>
<dbReference type="SUPFAM" id="SSF46929">
    <property type="entry name" value="DNA helicase RuvA subunit, C-terminal domain"/>
    <property type="match status" value="1"/>
</dbReference>
<evidence type="ECO:0000256" key="1">
    <source>
        <dbReference type="ARBA" id="ARBA00022490"/>
    </source>
</evidence>
<dbReference type="Pfam" id="PF07499">
    <property type="entry name" value="RuvA_C"/>
    <property type="match status" value="1"/>
</dbReference>
<keyword evidence="1 6" id="KW-0963">Cytoplasm</keyword>
<dbReference type="GO" id="GO:0000400">
    <property type="term" value="F:four-way junction DNA binding"/>
    <property type="evidence" value="ECO:0007669"/>
    <property type="project" value="UniProtKB-UniRule"/>
</dbReference>
<dbReference type="SUPFAM" id="SSF50249">
    <property type="entry name" value="Nucleic acid-binding proteins"/>
    <property type="match status" value="1"/>
</dbReference>
<comment type="function">
    <text evidence="6">The RuvA-RuvB-RuvC complex processes Holliday junction (HJ) DNA during genetic recombination and DNA repair, while the RuvA-RuvB complex plays an important role in the rescue of blocked DNA replication forks via replication fork reversal (RFR). RuvA specifically binds to HJ cruciform DNA, conferring on it an open structure. The RuvB hexamer acts as an ATP-dependent pump, pulling dsDNA into and through the RuvAB complex. HJ branch migration allows RuvC to scan DNA until it finds its consensus sequence, where it cleaves and resolves the cruciform DNA.</text>
</comment>
<name>A0A1X9NF64_9GAMM</name>
<gene>
    <name evidence="6" type="primary">ruvA</name>
    <name evidence="8" type="ORF">BST96_13735</name>
</gene>
<dbReference type="KEGG" id="osg:BST96_13735"/>
<dbReference type="GO" id="GO:0005737">
    <property type="term" value="C:cytoplasm"/>
    <property type="evidence" value="ECO:0007669"/>
    <property type="project" value="UniProtKB-SubCell"/>
</dbReference>
<comment type="domain">
    <text evidence="6">Has three domains with a flexible linker between the domains II and III and assumes an 'L' shape. Domain III is highly mobile and contacts RuvB.</text>
</comment>
<evidence type="ECO:0000259" key="7">
    <source>
        <dbReference type="SMART" id="SM00278"/>
    </source>
</evidence>
<dbReference type="GO" id="GO:0005524">
    <property type="term" value="F:ATP binding"/>
    <property type="evidence" value="ECO:0007669"/>
    <property type="project" value="InterPro"/>
</dbReference>
<dbReference type="Proteomes" id="UP000193450">
    <property type="component" value="Chromosome"/>
</dbReference>
<dbReference type="InterPro" id="IPR011114">
    <property type="entry name" value="RuvA_C"/>
</dbReference>
<keyword evidence="3 6" id="KW-0238">DNA-binding</keyword>
<reference evidence="8 9" key="1">
    <citation type="submission" date="2016-11" db="EMBL/GenBank/DDBJ databases">
        <title>Trade-off between light-utilization and light-protection in marine flavobacteria.</title>
        <authorList>
            <person name="Kumagai Y."/>
        </authorList>
    </citation>
    <scope>NUCLEOTIDE SEQUENCE [LARGE SCALE GENOMIC DNA]</scope>
    <source>
        <strain evidence="8 9">NBRC 107125</strain>
    </source>
</reference>
<comment type="subcellular location">
    <subcellularLocation>
        <location evidence="6">Cytoplasm</location>
    </subcellularLocation>
</comment>
<evidence type="ECO:0000256" key="6">
    <source>
        <dbReference type="HAMAP-Rule" id="MF_00031"/>
    </source>
</evidence>
<evidence type="ECO:0000256" key="5">
    <source>
        <dbReference type="ARBA" id="ARBA00023204"/>
    </source>
</evidence>
<dbReference type="Gene3D" id="1.10.150.20">
    <property type="entry name" value="5' to 3' exonuclease, C-terminal subdomain"/>
    <property type="match status" value="1"/>
</dbReference>
<keyword evidence="5 6" id="KW-0234">DNA repair</keyword>
<keyword evidence="9" id="KW-1185">Reference proteome</keyword>
<dbReference type="Pfam" id="PF01330">
    <property type="entry name" value="RuvA_N"/>
    <property type="match status" value="1"/>
</dbReference>
<dbReference type="Gene3D" id="2.40.50.140">
    <property type="entry name" value="Nucleic acid-binding proteins"/>
    <property type="match status" value="1"/>
</dbReference>
<dbReference type="RefSeq" id="WP_085759250.1">
    <property type="nucleotide sequence ID" value="NZ_CP019343.1"/>
</dbReference>
<dbReference type="Gene3D" id="1.10.8.10">
    <property type="entry name" value="DNA helicase RuvA subunit, C-terminal domain"/>
    <property type="match status" value="1"/>
</dbReference>
<evidence type="ECO:0000256" key="4">
    <source>
        <dbReference type="ARBA" id="ARBA00023172"/>
    </source>
</evidence>
<organism evidence="8 9">
    <name type="scientific">Oceanicoccus sagamiensis</name>
    <dbReference type="NCBI Taxonomy" id="716816"/>
    <lineage>
        <taxon>Bacteria</taxon>
        <taxon>Pseudomonadati</taxon>
        <taxon>Pseudomonadota</taxon>
        <taxon>Gammaproteobacteria</taxon>
        <taxon>Cellvibrionales</taxon>
        <taxon>Spongiibacteraceae</taxon>
        <taxon>Oceanicoccus</taxon>
    </lineage>
</organism>
<dbReference type="EMBL" id="CP019343">
    <property type="protein sequence ID" value="ARN75082.1"/>
    <property type="molecule type" value="Genomic_DNA"/>
</dbReference>
<dbReference type="InterPro" id="IPR010994">
    <property type="entry name" value="RuvA_2-like"/>
</dbReference>
<dbReference type="InterPro" id="IPR013849">
    <property type="entry name" value="DNA_helicase_Holl-junc_RuvA_I"/>
</dbReference>
<evidence type="ECO:0000313" key="9">
    <source>
        <dbReference type="Proteomes" id="UP000193450"/>
    </source>
</evidence>
<dbReference type="InterPro" id="IPR003583">
    <property type="entry name" value="Hlx-hairpin-Hlx_DNA-bd_motif"/>
</dbReference>
<dbReference type="InterPro" id="IPR000085">
    <property type="entry name" value="RuvA"/>
</dbReference>
<dbReference type="SUPFAM" id="SSF47781">
    <property type="entry name" value="RuvA domain 2-like"/>
    <property type="match status" value="1"/>
</dbReference>